<gene>
    <name evidence="1" type="ORF">MM415B01070_0029</name>
</gene>
<dbReference type="AlphaFoldDB" id="A0A6M3IUI9"/>
<protein>
    <submittedName>
        <fullName evidence="1">Uncharacterized protein</fullName>
    </submittedName>
</protein>
<reference evidence="1" key="1">
    <citation type="submission" date="2020-03" db="EMBL/GenBank/DDBJ databases">
        <title>The deep terrestrial virosphere.</title>
        <authorList>
            <person name="Holmfeldt K."/>
            <person name="Nilsson E."/>
            <person name="Simone D."/>
            <person name="Lopez-Fernandez M."/>
            <person name="Wu X."/>
            <person name="de Brujin I."/>
            <person name="Lundin D."/>
            <person name="Andersson A."/>
            <person name="Bertilsson S."/>
            <person name="Dopson M."/>
        </authorList>
    </citation>
    <scope>NUCLEOTIDE SEQUENCE</scope>
    <source>
        <strain evidence="1">MM415B01070</strain>
    </source>
</reference>
<name>A0A6M3IUI9_9ZZZZ</name>
<dbReference type="EMBL" id="MT141417">
    <property type="protein sequence ID" value="QJA60695.1"/>
    <property type="molecule type" value="Genomic_DNA"/>
</dbReference>
<organism evidence="1">
    <name type="scientific">viral metagenome</name>
    <dbReference type="NCBI Taxonomy" id="1070528"/>
    <lineage>
        <taxon>unclassified sequences</taxon>
        <taxon>metagenomes</taxon>
        <taxon>organismal metagenomes</taxon>
    </lineage>
</organism>
<accession>A0A6M3IUI9</accession>
<evidence type="ECO:0000313" key="1">
    <source>
        <dbReference type="EMBL" id="QJA60695.1"/>
    </source>
</evidence>
<sequence length="80" mass="9181">MKISVKNASEPNWTKFIFTVKLDQMTKYTVTYNCPEDYKISAWTCSCSDQDPKLAVALIKATIKFVAEDYLNKRGKKHAN</sequence>
<proteinExistence type="predicted"/>